<dbReference type="AlphaFoldDB" id="A0A0M2NIF9"/>
<gene>
    <name evidence="2" type="ORF">CHK_1677</name>
</gene>
<dbReference type="Proteomes" id="UP000034076">
    <property type="component" value="Unassembled WGS sequence"/>
</dbReference>
<sequence length="461" mass="51807">MILIEKIKTFFSSVAQTSGFVLNSTLIAIPYLLFLRLVDGKNLSTIFPLVIFYTFRMTGVFLLRSIKIGMGSYSVLVFTLILGFTGALFGVLGNLYAPLYILSGIFLGLSTGFIKPIYTTITFHKREEPSSSQSGKKYAPILFSLVVLLVLTALPGTKQISFVMLFYMILFALAIYSTTRDTDYHFKLIHLKDATVSLRQSAIFIVFFILLILLRTARLSFDAKTLDIAALGFTIVFLIAVTVIGLRRKHIKLPLWLNVLSLANGMCGNFIFIFGSFYVGIIYGNLQATTHLYVPFVLGMIFAMAFAGKVQKLFKNLSPITVQLSGMCLSLVLLITPFYFPVSVFLISFFYTGTSSWLNKEYYQIRSIPYDRRLISKFSMQNVGSITYQFIVVVLILIAFQYYQVSTGTFFTFTENVAHPQVLTTIIHTVKNWGCLILLALFAIAFIGVRRNRKTMNGAAK</sequence>
<feature type="transmembrane region" description="Helical" evidence="1">
    <location>
        <begin position="75"/>
        <end position="93"/>
    </location>
</feature>
<feature type="transmembrane region" description="Helical" evidence="1">
    <location>
        <begin position="259"/>
        <end position="284"/>
    </location>
</feature>
<keyword evidence="3" id="KW-1185">Reference proteome</keyword>
<keyword evidence="1" id="KW-1133">Transmembrane helix</keyword>
<protein>
    <recommendedName>
        <fullName evidence="4">MFS transporter</fullName>
    </recommendedName>
</protein>
<dbReference type="STRING" id="270498.CHK_1677"/>
<feature type="transmembrane region" description="Helical" evidence="1">
    <location>
        <begin position="44"/>
        <end position="63"/>
    </location>
</feature>
<feature type="transmembrane region" description="Helical" evidence="1">
    <location>
        <begin position="20"/>
        <end position="38"/>
    </location>
</feature>
<feature type="transmembrane region" description="Helical" evidence="1">
    <location>
        <begin position="198"/>
        <end position="216"/>
    </location>
</feature>
<name>A0A0M2NIF9_9FIRM</name>
<organism evidence="2 3">
    <name type="scientific">Christensenella hongkongensis</name>
    <dbReference type="NCBI Taxonomy" id="270498"/>
    <lineage>
        <taxon>Bacteria</taxon>
        <taxon>Bacillati</taxon>
        <taxon>Bacillota</taxon>
        <taxon>Clostridia</taxon>
        <taxon>Christensenellales</taxon>
        <taxon>Christensenellaceae</taxon>
        <taxon>Christensenella</taxon>
    </lineage>
</organism>
<reference evidence="2 3" key="1">
    <citation type="submission" date="2015-04" db="EMBL/GenBank/DDBJ databases">
        <title>Draft genome sequence of bacteremic isolate Catabacter hongkongensis type strain HKU16T.</title>
        <authorList>
            <person name="Lau S.K."/>
            <person name="Teng J.L."/>
            <person name="Huang Y."/>
            <person name="Curreem S.O."/>
            <person name="Tsui S.K."/>
            <person name="Woo P.C."/>
        </authorList>
    </citation>
    <scope>NUCLEOTIDE SEQUENCE [LARGE SCALE GENOMIC DNA]</scope>
    <source>
        <strain evidence="2 3">HKU16</strain>
    </source>
</reference>
<evidence type="ECO:0000313" key="2">
    <source>
        <dbReference type="EMBL" id="KKI50751.1"/>
    </source>
</evidence>
<feature type="transmembrane region" description="Helical" evidence="1">
    <location>
        <begin position="430"/>
        <end position="449"/>
    </location>
</feature>
<feature type="transmembrane region" description="Helical" evidence="1">
    <location>
        <begin position="320"/>
        <end position="339"/>
    </location>
</feature>
<evidence type="ECO:0008006" key="4">
    <source>
        <dbReference type="Google" id="ProtNLM"/>
    </source>
</evidence>
<feature type="transmembrane region" description="Helical" evidence="1">
    <location>
        <begin position="290"/>
        <end position="308"/>
    </location>
</feature>
<dbReference type="PATRIC" id="fig|270498.16.peg.2741"/>
<feature type="transmembrane region" description="Helical" evidence="1">
    <location>
        <begin position="383"/>
        <end position="403"/>
    </location>
</feature>
<feature type="transmembrane region" description="Helical" evidence="1">
    <location>
        <begin position="99"/>
        <end position="118"/>
    </location>
</feature>
<keyword evidence="1" id="KW-0472">Membrane</keyword>
<comment type="caution">
    <text evidence="2">The sequence shown here is derived from an EMBL/GenBank/DDBJ whole genome shotgun (WGS) entry which is preliminary data.</text>
</comment>
<keyword evidence="1" id="KW-0812">Transmembrane</keyword>
<feature type="transmembrane region" description="Helical" evidence="1">
    <location>
        <begin position="228"/>
        <end position="247"/>
    </location>
</feature>
<evidence type="ECO:0000256" key="1">
    <source>
        <dbReference type="SAM" id="Phobius"/>
    </source>
</evidence>
<dbReference type="RefSeq" id="WP_052740454.1">
    <property type="nucleotide sequence ID" value="NZ_SMCZ01000008.1"/>
</dbReference>
<proteinExistence type="predicted"/>
<accession>A0A0M2NIF9</accession>
<feature type="transmembrane region" description="Helical" evidence="1">
    <location>
        <begin position="138"/>
        <end position="154"/>
    </location>
</feature>
<evidence type="ECO:0000313" key="3">
    <source>
        <dbReference type="Proteomes" id="UP000034076"/>
    </source>
</evidence>
<dbReference type="EMBL" id="LAYJ01000101">
    <property type="protein sequence ID" value="KKI50751.1"/>
    <property type="molecule type" value="Genomic_DNA"/>
</dbReference>